<dbReference type="CDD" id="cd00303">
    <property type="entry name" value="retropepsin_like"/>
    <property type="match status" value="1"/>
</dbReference>
<evidence type="ECO:0000256" key="1">
    <source>
        <dbReference type="ARBA" id="ARBA00022801"/>
    </source>
</evidence>
<name>A0AA39C269_9HYME</name>
<comment type="caution">
    <text evidence="3">The sequence shown here is derived from an EMBL/GenBank/DDBJ whole genome shotgun (WGS) entry which is preliminary data.</text>
</comment>
<dbReference type="AlphaFoldDB" id="A0AA39C269"/>
<dbReference type="PROSITE" id="PS50175">
    <property type="entry name" value="ASP_PROT_RETROV"/>
    <property type="match status" value="1"/>
</dbReference>
<evidence type="ECO:0000259" key="2">
    <source>
        <dbReference type="PROSITE" id="PS50175"/>
    </source>
</evidence>
<keyword evidence="4" id="KW-1185">Reference proteome</keyword>
<dbReference type="EMBL" id="JAQQBS010002690">
    <property type="protein sequence ID" value="KAK0156700.1"/>
    <property type="molecule type" value="Genomic_DNA"/>
</dbReference>
<feature type="non-terminal residue" evidence="3">
    <location>
        <position position="1"/>
    </location>
</feature>
<dbReference type="Proteomes" id="UP001168990">
    <property type="component" value="Unassembled WGS sequence"/>
</dbReference>
<dbReference type="Gene3D" id="2.40.70.10">
    <property type="entry name" value="Acid Proteases"/>
    <property type="match status" value="1"/>
</dbReference>
<evidence type="ECO:0000313" key="3">
    <source>
        <dbReference type="EMBL" id="KAK0156700.1"/>
    </source>
</evidence>
<dbReference type="InterPro" id="IPR019103">
    <property type="entry name" value="Peptidase_aspartic_DDI1-type"/>
</dbReference>
<dbReference type="Pfam" id="PF09668">
    <property type="entry name" value="Asp_protease"/>
    <property type="match status" value="1"/>
</dbReference>
<dbReference type="InterPro" id="IPR021109">
    <property type="entry name" value="Peptidase_aspartic_dom_sf"/>
</dbReference>
<dbReference type="InterPro" id="IPR001995">
    <property type="entry name" value="Peptidase_A2_cat"/>
</dbReference>
<keyword evidence="1" id="KW-0378">Hydrolase</keyword>
<protein>
    <recommendedName>
        <fullName evidence="2">Peptidase A2 domain-containing protein</fullName>
    </recommendedName>
</protein>
<accession>A0AA39C269</accession>
<organism evidence="3 4">
    <name type="scientific">Microctonus aethiopoides</name>
    <dbReference type="NCBI Taxonomy" id="144406"/>
    <lineage>
        <taxon>Eukaryota</taxon>
        <taxon>Metazoa</taxon>
        <taxon>Ecdysozoa</taxon>
        <taxon>Arthropoda</taxon>
        <taxon>Hexapoda</taxon>
        <taxon>Insecta</taxon>
        <taxon>Pterygota</taxon>
        <taxon>Neoptera</taxon>
        <taxon>Endopterygota</taxon>
        <taxon>Hymenoptera</taxon>
        <taxon>Apocrita</taxon>
        <taxon>Ichneumonoidea</taxon>
        <taxon>Braconidae</taxon>
        <taxon>Euphorinae</taxon>
        <taxon>Microctonus</taxon>
    </lineage>
</organism>
<dbReference type="GO" id="GO:0004190">
    <property type="term" value="F:aspartic-type endopeptidase activity"/>
    <property type="evidence" value="ECO:0007669"/>
    <property type="project" value="InterPro"/>
</dbReference>
<gene>
    <name evidence="3" type="ORF">PV328_012421</name>
</gene>
<sequence length="372" mass="42982">GENLKADTWLQLFKQECERVGITPDKYAETLRLFLEKSALDWFHSCMKNNPLENNWEIYNNSFLETFSVQSWAEITYAYDFKFLNGSLLEYALKKRNLLLEADEDMALNTQINMIVISLPKSIQNKLEKKRLTNIEDLMSKLKQIGHFNEPKKEKPKSQINKTPCPFCEKLGYTNRFHPENVCRLKNQKFCRSKKRIVTPLIKLKVLIDKNPAVALYDSGSNISLLNYEYWEKNNVKQIISGGENIKGVAGVTKSEGTVTLPITIGNITENFSFYIIKSNHFEEDLLLGLDSIKKFKLCQNENLKISQKNEINKNIYPKSTKEKINNNFSTGNQLTLEDILKKNGNVFADSKFDIGITKDYEASIKLIQKKY</sequence>
<reference evidence="3" key="2">
    <citation type="submission" date="2023-03" db="EMBL/GenBank/DDBJ databases">
        <authorList>
            <person name="Inwood S.N."/>
            <person name="Skelly J.G."/>
            <person name="Guhlin J."/>
            <person name="Harrop T.W.R."/>
            <person name="Goldson S.G."/>
            <person name="Dearden P.K."/>
        </authorList>
    </citation>
    <scope>NUCLEOTIDE SEQUENCE</scope>
    <source>
        <strain evidence="3">Irish</strain>
        <tissue evidence="3">Whole body</tissue>
    </source>
</reference>
<evidence type="ECO:0000313" key="4">
    <source>
        <dbReference type="Proteomes" id="UP001168990"/>
    </source>
</evidence>
<reference evidence="3" key="1">
    <citation type="journal article" date="2023" name="bioRxiv">
        <title>Scaffold-level genome assemblies of two parasitoid biocontrol wasps reveal the parthenogenesis mechanism and an associated novel virus.</title>
        <authorList>
            <person name="Inwood S."/>
            <person name="Skelly J."/>
            <person name="Guhlin J."/>
            <person name="Harrop T."/>
            <person name="Goldson S."/>
            <person name="Dearden P."/>
        </authorList>
    </citation>
    <scope>NUCLEOTIDE SEQUENCE</scope>
    <source>
        <strain evidence="3">Irish</strain>
        <tissue evidence="3">Whole body</tissue>
    </source>
</reference>
<dbReference type="GO" id="GO:0006508">
    <property type="term" value="P:proteolysis"/>
    <property type="evidence" value="ECO:0007669"/>
    <property type="project" value="InterPro"/>
</dbReference>
<feature type="non-terminal residue" evidence="3">
    <location>
        <position position="372"/>
    </location>
</feature>
<feature type="domain" description="Peptidase A2" evidence="2">
    <location>
        <begin position="213"/>
        <end position="292"/>
    </location>
</feature>
<dbReference type="SUPFAM" id="SSF50630">
    <property type="entry name" value="Acid proteases"/>
    <property type="match status" value="1"/>
</dbReference>
<proteinExistence type="predicted"/>